<gene>
    <name evidence="5" type="ORF">QLX08_002127</name>
</gene>
<dbReference type="InterPro" id="IPR006709">
    <property type="entry name" value="SSU_processome_Utp14"/>
</dbReference>
<dbReference type="Pfam" id="PF04615">
    <property type="entry name" value="Utp14"/>
    <property type="match status" value="1"/>
</dbReference>
<dbReference type="EMBL" id="JAWNGG020000028">
    <property type="protein sequence ID" value="KAK9307492.1"/>
    <property type="molecule type" value="Genomic_DNA"/>
</dbReference>
<evidence type="ECO:0000256" key="3">
    <source>
        <dbReference type="ARBA" id="ARBA00022553"/>
    </source>
</evidence>
<comment type="similarity">
    <text evidence="2">Belongs to the UTP14 family.</text>
</comment>
<evidence type="ECO:0000256" key="2">
    <source>
        <dbReference type="ARBA" id="ARBA00007774"/>
    </source>
</evidence>
<dbReference type="PANTHER" id="PTHR14150:SF12">
    <property type="entry name" value="U3 SMALL NUCLEOLAR RNA-ASSOCIATED PROTEIN 14 HOMOLOG A"/>
    <property type="match status" value="1"/>
</dbReference>
<evidence type="ECO:0000256" key="1">
    <source>
        <dbReference type="ARBA" id="ARBA00004604"/>
    </source>
</evidence>
<evidence type="ECO:0000256" key="4">
    <source>
        <dbReference type="ARBA" id="ARBA00023242"/>
    </source>
</evidence>
<dbReference type="GO" id="GO:0032040">
    <property type="term" value="C:small-subunit processome"/>
    <property type="evidence" value="ECO:0007669"/>
    <property type="project" value="InterPro"/>
</dbReference>
<name>A0AAW1ABT1_9HYME</name>
<dbReference type="Proteomes" id="UP001432146">
    <property type="component" value="Unassembled WGS sequence"/>
</dbReference>
<organism evidence="5 6">
    <name type="scientific">Tetragonisca angustula</name>
    <dbReference type="NCBI Taxonomy" id="166442"/>
    <lineage>
        <taxon>Eukaryota</taxon>
        <taxon>Metazoa</taxon>
        <taxon>Ecdysozoa</taxon>
        <taxon>Arthropoda</taxon>
        <taxon>Hexapoda</taxon>
        <taxon>Insecta</taxon>
        <taxon>Pterygota</taxon>
        <taxon>Neoptera</taxon>
        <taxon>Endopterygota</taxon>
        <taxon>Hymenoptera</taxon>
        <taxon>Apocrita</taxon>
        <taxon>Aculeata</taxon>
        <taxon>Apoidea</taxon>
        <taxon>Anthophila</taxon>
        <taxon>Apidae</taxon>
        <taxon>Tetragonisca</taxon>
    </lineage>
</organism>
<accession>A0AAW1ABT1</accession>
<protein>
    <recommendedName>
        <fullName evidence="7">U3 small nucleolar RNA-associated protein 14 homolog A</fullName>
    </recommendedName>
</protein>
<evidence type="ECO:0008006" key="7">
    <source>
        <dbReference type="Google" id="ProtNLM"/>
    </source>
</evidence>
<evidence type="ECO:0000313" key="6">
    <source>
        <dbReference type="Proteomes" id="UP001432146"/>
    </source>
</evidence>
<reference evidence="5 6" key="1">
    <citation type="submission" date="2024-05" db="EMBL/GenBank/DDBJ databases">
        <title>The nuclear and mitochondrial genome assemblies of Tetragonisca angustula (Apidae: Meliponini), a tiny yet remarkable pollinator in the Neotropics.</title>
        <authorList>
            <person name="Ferrari R."/>
            <person name="Ricardo P.C."/>
            <person name="Dias F.C."/>
            <person name="Araujo N.S."/>
            <person name="Soares D.O."/>
            <person name="Zhou Q.-S."/>
            <person name="Zhu C.-D."/>
            <person name="Coutinho L."/>
            <person name="Airas M.C."/>
            <person name="Batista T.M."/>
        </authorList>
    </citation>
    <scope>NUCLEOTIDE SEQUENCE [LARGE SCALE GENOMIC DNA]</scope>
    <source>
        <strain evidence="5">ASF017062</strain>
        <tissue evidence="5">Abdomen</tissue>
    </source>
</reference>
<keyword evidence="4" id="KW-0539">Nucleus</keyword>
<keyword evidence="3" id="KW-0597">Phosphoprotein</keyword>
<dbReference type="PANTHER" id="PTHR14150">
    <property type="entry name" value="U3 SMALL NUCLEOLAR RNA-ASSOCIATED PROTEIN 14"/>
    <property type="match status" value="1"/>
</dbReference>
<comment type="subcellular location">
    <subcellularLocation>
        <location evidence="1">Nucleus</location>
        <location evidence="1">Nucleolus</location>
    </subcellularLocation>
</comment>
<comment type="caution">
    <text evidence="5">The sequence shown here is derived from an EMBL/GenBank/DDBJ whole genome shotgun (WGS) entry which is preliminary data.</text>
</comment>
<dbReference type="AlphaFoldDB" id="A0AAW1ABT1"/>
<dbReference type="GO" id="GO:0006364">
    <property type="term" value="P:rRNA processing"/>
    <property type="evidence" value="ECO:0007669"/>
    <property type="project" value="InterPro"/>
</dbReference>
<sequence>MVMSTGYLEELDDTEKDVSESHSKLLEAVSQLDKGRRVKKAERSEPTLEVSEFHLVKSGICDRDAVHVHDLAKTLGQKSHHHEITKNLQAIKRKIQVLPKPLEKPAADRIKRIVGFKNTKQELKKWNAIITRNRTAESLHFPLKQSSIKLDSSTEFVKRFRLQSDLEKELAALEPQKDNIEEKSDEFSLTLKEIIMKRKEAARIRAQQSYREAKAHRQNKIKSKKFHRVQRKEKIKLQLKEFEELQKTNPEAALEKLDQLDKTRAEERMTLRHKNTGKWAKSKQIRAKYDKETRKELAQQLSVGRELTQKFKKSNDSEEEDVGDDMPMQFLASDKENPWIGNVKTESEIDEFVKSYRKYWDDQNKKLEGQNINSKITTENKKINNPLKDMQPSILNGTDAHVNTNSFEIQNNEKIQEAINLNKPTISLMDSSSRGNNTTNNRQPLETKSCKEYLTKANVKSVKNKSYKKIIKNDMLDNNLIQSNKKIKLPKIGTNNVIATSSWNVESIENINTENFKNSNVSNSEKINKLFDFMEEKIQDRIKFKLERITQNYEEIKTNKKRKSKNIEFKDDNFDGLEIQAKKQKPILDLGLNENACKNNLEVNTELEKIKQIKQHNTSFVDNRSNTSKVEIDPNKYINIKPKHLNTDLPIDITGGDDVLDDSEDEEERRNIVSEAFADDDVVEEFRKEKEEEVKKAQPKDIDLTLPGWGNWGGKNIKVSKRKKRRFILKMPKDLPRRDENKGDVIIFEEDNPKIKEHQVNELPYPFSSVKDYEASIRMPIGRNFVSENSHRKLIEPSVKTHMGKVIEPMNEDILVKKNDKENRKFIPRRINKEQKMKRIKTIKRIKTNKQAIK</sequence>
<proteinExistence type="inferred from homology"/>
<keyword evidence="6" id="KW-1185">Reference proteome</keyword>
<evidence type="ECO:0000313" key="5">
    <source>
        <dbReference type="EMBL" id="KAK9307492.1"/>
    </source>
</evidence>